<evidence type="ECO:0000256" key="11">
    <source>
        <dbReference type="HAMAP-Rule" id="MF_01145"/>
    </source>
</evidence>
<keyword evidence="7 11" id="KW-0472">Membrane</keyword>
<evidence type="ECO:0000256" key="2">
    <source>
        <dbReference type="ARBA" id="ARBA00004193"/>
    </source>
</evidence>
<name>A0AA47B3X6_9LACO</name>
<dbReference type="InterPro" id="IPR023059">
    <property type="entry name" value="Foldase_PrsA"/>
</dbReference>
<dbReference type="InterPro" id="IPR027304">
    <property type="entry name" value="Trigger_fact/SurA_dom_sf"/>
</dbReference>
<keyword evidence="9 11" id="KW-0413">Isomerase</keyword>
<evidence type="ECO:0000256" key="8">
    <source>
        <dbReference type="ARBA" id="ARBA00023139"/>
    </source>
</evidence>
<comment type="similarity">
    <text evidence="3 11">Belongs to the PrsA family.</text>
</comment>
<keyword evidence="10 11" id="KW-0449">Lipoprotein</keyword>
<dbReference type="Proteomes" id="UP001164557">
    <property type="component" value="Chromosome"/>
</dbReference>
<evidence type="ECO:0000259" key="13">
    <source>
        <dbReference type="PROSITE" id="PS50198"/>
    </source>
</evidence>
<dbReference type="GO" id="GO:0005886">
    <property type="term" value="C:plasma membrane"/>
    <property type="evidence" value="ECO:0007669"/>
    <property type="project" value="UniProtKB-SubCell"/>
</dbReference>
<gene>
    <name evidence="11" type="primary">prsA</name>
    <name evidence="14" type="ORF">LDX53_00105</name>
</gene>
<dbReference type="EMBL" id="CP084389">
    <property type="protein sequence ID" value="UZX29686.1"/>
    <property type="molecule type" value="Genomic_DNA"/>
</dbReference>
<dbReference type="AlphaFoldDB" id="A0AA47B3X6"/>
<dbReference type="SUPFAM" id="SSF54534">
    <property type="entry name" value="FKBP-like"/>
    <property type="match status" value="1"/>
</dbReference>
<keyword evidence="5 11" id="KW-0732">Signal</keyword>
<evidence type="ECO:0000313" key="15">
    <source>
        <dbReference type="Proteomes" id="UP001164557"/>
    </source>
</evidence>
<dbReference type="Gene3D" id="3.10.50.40">
    <property type="match status" value="1"/>
</dbReference>
<sequence>MNKLLKGIIAAVTGISLLILAGCSKSNNAEVAQYGKDKKITQQEFYKELKSAPSSKNVLANLLIYDALKAQYGEKLNSREVTQEYNNYKERYGSQFDEFLAQNSYTKSSFKRMIQINLLSEIALRSQIKPTSKQLKAEWKTYQPKITVQHILVTSQSTAKEIINQLDNGKSFSSLVKKYSVDSSTSTNGGKLAPFNQENKNLDSTFKNAAYKLKNREYTNTPVKVTNGYEIIKMINHPAKGSFENNKAELTNNLYAKWAANSTVMRNVISQVLKDQNVKITDKDLKSALDQYKGSTKSGLN</sequence>
<keyword evidence="15" id="KW-1185">Reference proteome</keyword>
<dbReference type="Pfam" id="PF00639">
    <property type="entry name" value="Rotamase"/>
    <property type="match status" value="1"/>
</dbReference>
<dbReference type="PANTHER" id="PTHR47245">
    <property type="entry name" value="PEPTIDYLPROLYL ISOMERASE"/>
    <property type="match status" value="1"/>
</dbReference>
<feature type="chain" id="PRO_5041375800" description="Foldase protein PrsA" evidence="12">
    <location>
        <begin position="22"/>
        <end position="301"/>
    </location>
</feature>
<evidence type="ECO:0000256" key="1">
    <source>
        <dbReference type="ARBA" id="ARBA00000971"/>
    </source>
</evidence>
<keyword evidence="4 11" id="KW-1003">Cell membrane</keyword>
<evidence type="ECO:0000256" key="9">
    <source>
        <dbReference type="ARBA" id="ARBA00023235"/>
    </source>
</evidence>
<dbReference type="PROSITE" id="PS50198">
    <property type="entry name" value="PPIC_PPIASE_2"/>
    <property type="match status" value="1"/>
</dbReference>
<dbReference type="InterPro" id="IPR050245">
    <property type="entry name" value="PrsA_foldase"/>
</dbReference>
<evidence type="ECO:0000256" key="4">
    <source>
        <dbReference type="ARBA" id="ARBA00022475"/>
    </source>
</evidence>
<evidence type="ECO:0000256" key="10">
    <source>
        <dbReference type="ARBA" id="ARBA00023288"/>
    </source>
</evidence>
<comment type="catalytic activity">
    <reaction evidence="1 11">
        <text>[protein]-peptidylproline (omega=180) = [protein]-peptidylproline (omega=0)</text>
        <dbReference type="Rhea" id="RHEA:16237"/>
        <dbReference type="Rhea" id="RHEA-COMP:10747"/>
        <dbReference type="Rhea" id="RHEA-COMP:10748"/>
        <dbReference type="ChEBI" id="CHEBI:83833"/>
        <dbReference type="ChEBI" id="CHEBI:83834"/>
        <dbReference type="EC" id="5.2.1.8"/>
    </reaction>
</comment>
<dbReference type="NCBIfam" id="NF003356">
    <property type="entry name" value="PRK04405.1"/>
    <property type="match status" value="1"/>
</dbReference>
<feature type="signal peptide" evidence="12">
    <location>
        <begin position="1"/>
        <end position="21"/>
    </location>
</feature>
<comment type="function">
    <text evidence="11">Plays a major role in protein secretion by helping the post-translocational extracellular folding of several secreted proteins.</text>
</comment>
<organism evidence="14 15">
    <name type="scientific">Lactobacillus helsingborgensis</name>
    <dbReference type="NCBI Taxonomy" id="1218494"/>
    <lineage>
        <taxon>Bacteria</taxon>
        <taxon>Bacillati</taxon>
        <taxon>Bacillota</taxon>
        <taxon>Bacilli</taxon>
        <taxon>Lactobacillales</taxon>
        <taxon>Lactobacillaceae</taxon>
        <taxon>Lactobacillus</taxon>
    </lineage>
</organism>
<dbReference type="EC" id="5.2.1.8" evidence="11"/>
<dbReference type="RefSeq" id="WP_046326481.1">
    <property type="nucleotide sequence ID" value="NZ_CP084389.1"/>
</dbReference>
<dbReference type="PANTHER" id="PTHR47245:SF1">
    <property type="entry name" value="FOLDASE PROTEIN PRSA"/>
    <property type="match status" value="1"/>
</dbReference>
<evidence type="ECO:0000256" key="12">
    <source>
        <dbReference type="SAM" id="SignalP"/>
    </source>
</evidence>
<evidence type="ECO:0000256" key="6">
    <source>
        <dbReference type="ARBA" id="ARBA00023110"/>
    </source>
</evidence>
<proteinExistence type="inferred from homology"/>
<dbReference type="InterPro" id="IPR000297">
    <property type="entry name" value="PPIase_PpiC"/>
</dbReference>
<feature type="domain" description="PpiC" evidence="13">
    <location>
        <begin position="143"/>
        <end position="236"/>
    </location>
</feature>
<dbReference type="InterPro" id="IPR046357">
    <property type="entry name" value="PPIase_dom_sf"/>
</dbReference>
<dbReference type="GO" id="GO:0003755">
    <property type="term" value="F:peptidyl-prolyl cis-trans isomerase activity"/>
    <property type="evidence" value="ECO:0007669"/>
    <property type="project" value="UniProtKB-UniRule"/>
</dbReference>
<evidence type="ECO:0000256" key="7">
    <source>
        <dbReference type="ARBA" id="ARBA00023136"/>
    </source>
</evidence>
<dbReference type="HAMAP" id="MF_01145">
    <property type="entry name" value="Foldase_PrsA"/>
    <property type="match status" value="1"/>
</dbReference>
<keyword evidence="6 11" id="KW-0697">Rotamase</keyword>
<dbReference type="SUPFAM" id="SSF109998">
    <property type="entry name" value="Triger factor/SurA peptide-binding domain-like"/>
    <property type="match status" value="1"/>
</dbReference>
<evidence type="ECO:0000313" key="14">
    <source>
        <dbReference type="EMBL" id="UZX29686.1"/>
    </source>
</evidence>
<dbReference type="GO" id="GO:0006457">
    <property type="term" value="P:protein folding"/>
    <property type="evidence" value="ECO:0007669"/>
    <property type="project" value="UniProtKB-UniRule"/>
</dbReference>
<dbReference type="PROSITE" id="PS51257">
    <property type="entry name" value="PROKAR_LIPOPROTEIN"/>
    <property type="match status" value="1"/>
</dbReference>
<evidence type="ECO:0000256" key="3">
    <source>
        <dbReference type="ARBA" id="ARBA00006071"/>
    </source>
</evidence>
<protein>
    <recommendedName>
        <fullName evidence="11">Foldase protein PrsA</fullName>
        <ecNumber evidence="11">5.2.1.8</ecNumber>
    </recommendedName>
</protein>
<keyword evidence="8 11" id="KW-0564">Palmitate</keyword>
<reference evidence="14" key="1">
    <citation type="submission" date="2021-09" db="EMBL/GenBank/DDBJ databases">
        <title>Lactobacillus species from Apis mellifera, Switzerland.</title>
        <authorList>
            <person name="Pfister J."/>
            <person name="Brown A."/>
            <person name="Neumann P."/>
            <person name="Collaud A."/>
            <person name="Retschnig G."/>
            <person name="Perreten V."/>
        </authorList>
    </citation>
    <scope>NUCLEOTIDE SEQUENCE</scope>
    <source>
        <strain evidence="14">IBH002</strain>
    </source>
</reference>
<evidence type="ECO:0000256" key="5">
    <source>
        <dbReference type="ARBA" id="ARBA00022729"/>
    </source>
</evidence>
<comment type="subcellular location">
    <subcellularLocation>
        <location evidence="2 11">Cell membrane</location>
        <topology evidence="2 11">Lipid-anchor</topology>
    </subcellularLocation>
</comment>
<accession>A0AA47B3X6</accession>